<evidence type="ECO:0000313" key="2">
    <source>
        <dbReference type="EMBL" id="SCZ79891.1"/>
    </source>
</evidence>
<evidence type="ECO:0000259" key="1">
    <source>
        <dbReference type="Pfam" id="PF10646"/>
    </source>
</evidence>
<feature type="domain" description="GerMN" evidence="1">
    <location>
        <begin position="338"/>
        <end position="432"/>
    </location>
</feature>
<dbReference type="Proteomes" id="UP000199208">
    <property type="component" value="Unassembled WGS sequence"/>
</dbReference>
<accession>A0A1G5S2B5</accession>
<organism evidence="2 3">
    <name type="scientific">Acidaminobacter hydrogenoformans DSM 2784</name>
    <dbReference type="NCBI Taxonomy" id="1120920"/>
    <lineage>
        <taxon>Bacteria</taxon>
        <taxon>Bacillati</taxon>
        <taxon>Bacillota</taxon>
        <taxon>Clostridia</taxon>
        <taxon>Peptostreptococcales</taxon>
        <taxon>Acidaminobacteraceae</taxon>
        <taxon>Acidaminobacter</taxon>
    </lineage>
</organism>
<dbReference type="EMBL" id="FMWL01000009">
    <property type="protein sequence ID" value="SCZ79891.1"/>
    <property type="molecule type" value="Genomic_DNA"/>
</dbReference>
<protein>
    <submittedName>
        <fullName evidence="2">Sporulation and spore germination</fullName>
    </submittedName>
</protein>
<dbReference type="Pfam" id="PF10646">
    <property type="entry name" value="Germane"/>
    <property type="match status" value="1"/>
</dbReference>
<dbReference type="AlphaFoldDB" id="A0A1G5S2B5"/>
<name>A0A1G5S2B5_9FIRM</name>
<sequence length="454" mass="49347">MSKFLFNFVLLTVMFFILTTMPVNKQILNFNFSFEGFTEWEQGKIPEEEEPGIVADGLGDATLTTSTAYLFQPESLVVLVEGTGEVVEMASDIRNQMTLTIYDKDRQVEVLTGDQIPFKEDRLIDKSKVELALDIPALALEAGHYKLELGSESTHLAAEASTVSAEISTFAGKRYIPARQVANTRNVSIQTYYPDQNLMHLVPLSQETVNDKVLRTTMNTLTSPPPAGLGLLNEASTFRVPNIQYAQGTLDMYTRSADLAPFSTGSTRSMLAVEAIRHTFFNVDYVQRIKFHMDGKSTGAFLHGMDLGTVYERDNTPMAWLGVRTSGERLLLGPVKVNPAQSNPAEDVLALLKSGIAQEGSSDALIAPLPSNVIVVSTAQDGATLKVDLGIEGELYGGDQALAAFMFDALTQSLTSISGIDAVSYTMGGAPITSLNGLSLTEVQRKKALINPLE</sequence>
<proteinExistence type="predicted"/>
<evidence type="ECO:0000313" key="3">
    <source>
        <dbReference type="Proteomes" id="UP000199208"/>
    </source>
</evidence>
<gene>
    <name evidence="2" type="ORF">SAMN03080599_01998</name>
</gene>
<dbReference type="InterPro" id="IPR019606">
    <property type="entry name" value="GerMN"/>
</dbReference>
<dbReference type="RefSeq" id="WP_170829392.1">
    <property type="nucleotide sequence ID" value="NZ_FMWL01000009.1"/>
</dbReference>
<reference evidence="2 3" key="1">
    <citation type="submission" date="2016-10" db="EMBL/GenBank/DDBJ databases">
        <authorList>
            <person name="de Groot N.N."/>
        </authorList>
    </citation>
    <scope>NUCLEOTIDE SEQUENCE [LARGE SCALE GENOMIC DNA]</scope>
    <source>
        <strain evidence="2 3">DSM 2784</strain>
    </source>
</reference>
<keyword evidence="3" id="KW-1185">Reference proteome</keyword>